<reference evidence="2" key="2">
    <citation type="submission" date="2023-06" db="EMBL/GenBank/DDBJ databases">
        <authorList>
            <person name="Ma L."/>
            <person name="Liu K.-W."/>
            <person name="Li Z."/>
            <person name="Hsiao Y.-Y."/>
            <person name="Qi Y."/>
            <person name="Fu T."/>
            <person name="Tang G."/>
            <person name="Zhang D."/>
            <person name="Sun W.-H."/>
            <person name="Liu D.-K."/>
            <person name="Li Y."/>
            <person name="Chen G.-Z."/>
            <person name="Liu X.-D."/>
            <person name="Liao X.-Y."/>
            <person name="Jiang Y.-T."/>
            <person name="Yu X."/>
            <person name="Hao Y."/>
            <person name="Huang J."/>
            <person name="Zhao X.-W."/>
            <person name="Ke S."/>
            <person name="Chen Y.-Y."/>
            <person name="Wu W.-L."/>
            <person name="Hsu J.-L."/>
            <person name="Lin Y.-F."/>
            <person name="Huang M.-D."/>
            <person name="Li C.-Y."/>
            <person name="Huang L."/>
            <person name="Wang Z.-W."/>
            <person name="Zhao X."/>
            <person name="Zhong W.-Y."/>
            <person name="Peng D.-H."/>
            <person name="Ahmad S."/>
            <person name="Lan S."/>
            <person name="Zhang J.-S."/>
            <person name="Tsai W.-C."/>
            <person name="Van De Peer Y."/>
            <person name="Liu Z.-J."/>
        </authorList>
    </citation>
    <scope>NUCLEOTIDE SEQUENCE</scope>
    <source>
        <strain evidence="2">CP</strain>
        <tissue evidence="2">Leaves</tissue>
    </source>
</reference>
<dbReference type="AlphaFoldDB" id="A0AAV9CNB8"/>
<gene>
    <name evidence="2" type="ORF">QJS10_CPB18g00506</name>
</gene>
<evidence type="ECO:0000256" key="1">
    <source>
        <dbReference type="SAM" id="MobiDB-lite"/>
    </source>
</evidence>
<evidence type="ECO:0000313" key="3">
    <source>
        <dbReference type="Proteomes" id="UP001180020"/>
    </source>
</evidence>
<comment type="caution">
    <text evidence="2">The sequence shown here is derived from an EMBL/GenBank/DDBJ whole genome shotgun (WGS) entry which is preliminary data.</text>
</comment>
<feature type="region of interest" description="Disordered" evidence="1">
    <location>
        <begin position="1"/>
        <end position="23"/>
    </location>
</feature>
<organism evidence="2 3">
    <name type="scientific">Acorus calamus</name>
    <name type="common">Sweet flag</name>
    <dbReference type="NCBI Taxonomy" id="4465"/>
    <lineage>
        <taxon>Eukaryota</taxon>
        <taxon>Viridiplantae</taxon>
        <taxon>Streptophyta</taxon>
        <taxon>Embryophyta</taxon>
        <taxon>Tracheophyta</taxon>
        <taxon>Spermatophyta</taxon>
        <taxon>Magnoliopsida</taxon>
        <taxon>Liliopsida</taxon>
        <taxon>Acoraceae</taxon>
        <taxon>Acorus</taxon>
    </lineage>
</organism>
<protein>
    <submittedName>
        <fullName evidence="2">Uncharacterized protein</fullName>
    </submittedName>
</protein>
<feature type="compositionally biased region" description="Basic and acidic residues" evidence="1">
    <location>
        <begin position="1"/>
        <end position="16"/>
    </location>
</feature>
<dbReference type="EMBL" id="JAUJYO010000018">
    <property type="protein sequence ID" value="KAK1290496.1"/>
    <property type="molecule type" value="Genomic_DNA"/>
</dbReference>
<accession>A0AAV9CNB8</accession>
<sequence>MGKKKREETKDQKKGMEGLQCNKGSKSKFKRSFFGEEDDPATSAILFLACVFCAPSSTKERMNQKDKKKMMNQVTKISDIITIKYVTLIPALHPFHSKKIQN</sequence>
<evidence type="ECO:0000313" key="2">
    <source>
        <dbReference type="EMBL" id="KAK1290496.1"/>
    </source>
</evidence>
<keyword evidence="3" id="KW-1185">Reference proteome</keyword>
<proteinExistence type="predicted"/>
<dbReference type="PANTHER" id="PTHR38398:SF1">
    <property type="entry name" value="EXPRESSED PROTEIN"/>
    <property type="match status" value="1"/>
</dbReference>
<reference evidence="2" key="1">
    <citation type="journal article" date="2023" name="Nat. Commun.">
        <title>Diploid and tetraploid genomes of Acorus and the evolution of monocots.</title>
        <authorList>
            <person name="Ma L."/>
            <person name="Liu K.W."/>
            <person name="Li Z."/>
            <person name="Hsiao Y.Y."/>
            <person name="Qi Y."/>
            <person name="Fu T."/>
            <person name="Tang G.D."/>
            <person name="Zhang D."/>
            <person name="Sun W.H."/>
            <person name="Liu D.K."/>
            <person name="Li Y."/>
            <person name="Chen G.Z."/>
            <person name="Liu X.D."/>
            <person name="Liao X.Y."/>
            <person name="Jiang Y.T."/>
            <person name="Yu X."/>
            <person name="Hao Y."/>
            <person name="Huang J."/>
            <person name="Zhao X.W."/>
            <person name="Ke S."/>
            <person name="Chen Y.Y."/>
            <person name="Wu W.L."/>
            <person name="Hsu J.L."/>
            <person name="Lin Y.F."/>
            <person name="Huang M.D."/>
            <person name="Li C.Y."/>
            <person name="Huang L."/>
            <person name="Wang Z.W."/>
            <person name="Zhao X."/>
            <person name="Zhong W.Y."/>
            <person name="Peng D.H."/>
            <person name="Ahmad S."/>
            <person name="Lan S."/>
            <person name="Zhang J.S."/>
            <person name="Tsai W.C."/>
            <person name="Van de Peer Y."/>
            <person name="Liu Z.J."/>
        </authorList>
    </citation>
    <scope>NUCLEOTIDE SEQUENCE</scope>
    <source>
        <strain evidence="2">CP</strain>
    </source>
</reference>
<dbReference type="Proteomes" id="UP001180020">
    <property type="component" value="Unassembled WGS sequence"/>
</dbReference>
<name>A0AAV9CNB8_ACOCL</name>
<dbReference type="PANTHER" id="PTHR38398">
    <property type="entry name" value="EXPRESSED PROTEIN"/>
    <property type="match status" value="1"/>
</dbReference>